<keyword evidence="3" id="KW-0963">Cytoplasm</keyword>
<dbReference type="InterPro" id="IPR000406">
    <property type="entry name" value="Rho_GDI"/>
</dbReference>
<dbReference type="Proteomes" id="UP001153365">
    <property type="component" value="Unassembled WGS sequence"/>
</dbReference>
<protein>
    <submittedName>
        <fullName evidence="5">Uncharacterized protein</fullName>
    </submittedName>
</protein>
<dbReference type="GO" id="GO:0007266">
    <property type="term" value="P:Rho protein signal transduction"/>
    <property type="evidence" value="ECO:0007669"/>
    <property type="project" value="InterPro"/>
</dbReference>
<comment type="similarity">
    <text evidence="2">Belongs to the Rho GDI family.</text>
</comment>
<sequence length="160" mass="17969">MRMDKLISMMGWYGPCNNRYVKRFVSKESPSGMLVRFDTYLARSRVIDKDNHSRPKRGTTAVDDSSNKTSQISQPLTTTEASQVRLAKEIQDGRNTGKGVDEDNVKSKPEDSESKWHCEIAVQGKSMKTRSSVARGSHIHITQAGSTAEYPMELETNQID</sequence>
<dbReference type="EMBL" id="CALTRL010006350">
    <property type="protein sequence ID" value="CAH7690620.1"/>
    <property type="molecule type" value="Genomic_DNA"/>
</dbReference>
<proteinExistence type="inferred from homology"/>
<evidence type="ECO:0000256" key="3">
    <source>
        <dbReference type="ARBA" id="ARBA00022490"/>
    </source>
</evidence>
<organism evidence="5 6">
    <name type="scientific">Phakopsora pachyrhizi</name>
    <name type="common">Asian soybean rust disease fungus</name>
    <dbReference type="NCBI Taxonomy" id="170000"/>
    <lineage>
        <taxon>Eukaryota</taxon>
        <taxon>Fungi</taxon>
        <taxon>Dikarya</taxon>
        <taxon>Basidiomycota</taxon>
        <taxon>Pucciniomycotina</taxon>
        <taxon>Pucciniomycetes</taxon>
        <taxon>Pucciniales</taxon>
        <taxon>Phakopsoraceae</taxon>
        <taxon>Phakopsora</taxon>
    </lineage>
</organism>
<name>A0AAV0BT81_PHAPC</name>
<dbReference type="GO" id="GO:0005737">
    <property type="term" value="C:cytoplasm"/>
    <property type="evidence" value="ECO:0007669"/>
    <property type="project" value="UniProtKB-SubCell"/>
</dbReference>
<comment type="subcellular location">
    <subcellularLocation>
        <location evidence="1">Cytoplasm</location>
    </subcellularLocation>
</comment>
<dbReference type="Pfam" id="PF02115">
    <property type="entry name" value="Rho_GDI"/>
    <property type="match status" value="1"/>
</dbReference>
<evidence type="ECO:0000256" key="1">
    <source>
        <dbReference type="ARBA" id="ARBA00004496"/>
    </source>
</evidence>
<dbReference type="GO" id="GO:0005094">
    <property type="term" value="F:Rho GDP-dissociation inhibitor activity"/>
    <property type="evidence" value="ECO:0007669"/>
    <property type="project" value="InterPro"/>
</dbReference>
<reference evidence="5" key="1">
    <citation type="submission" date="2022-06" db="EMBL/GenBank/DDBJ databases">
        <authorList>
            <consortium name="SYNGENTA / RWTH Aachen University"/>
        </authorList>
    </citation>
    <scope>NUCLEOTIDE SEQUENCE</scope>
</reference>
<evidence type="ECO:0000313" key="6">
    <source>
        <dbReference type="Proteomes" id="UP001153365"/>
    </source>
</evidence>
<dbReference type="AlphaFoldDB" id="A0AAV0BT81"/>
<evidence type="ECO:0000256" key="4">
    <source>
        <dbReference type="SAM" id="MobiDB-lite"/>
    </source>
</evidence>
<feature type="compositionally biased region" description="Basic and acidic residues" evidence="4">
    <location>
        <begin position="99"/>
        <end position="116"/>
    </location>
</feature>
<comment type="caution">
    <text evidence="5">The sequence shown here is derived from an EMBL/GenBank/DDBJ whole genome shotgun (WGS) entry which is preliminary data.</text>
</comment>
<evidence type="ECO:0000256" key="2">
    <source>
        <dbReference type="ARBA" id="ARBA00009758"/>
    </source>
</evidence>
<accession>A0AAV0BT81</accession>
<dbReference type="Gene3D" id="2.70.50.30">
    <property type="entry name" value="Coagulation Factor XIII, subunit A, domain 1"/>
    <property type="match status" value="1"/>
</dbReference>
<dbReference type="SUPFAM" id="SSF81296">
    <property type="entry name" value="E set domains"/>
    <property type="match status" value="1"/>
</dbReference>
<gene>
    <name evidence="5" type="ORF">PPACK8108_LOCUS26025</name>
</gene>
<keyword evidence="6" id="KW-1185">Reference proteome</keyword>
<feature type="compositionally biased region" description="Polar residues" evidence="4">
    <location>
        <begin position="62"/>
        <end position="82"/>
    </location>
</feature>
<evidence type="ECO:0000313" key="5">
    <source>
        <dbReference type="EMBL" id="CAH7690620.1"/>
    </source>
</evidence>
<dbReference type="InterPro" id="IPR024792">
    <property type="entry name" value="RhoGDI_dom_sf"/>
</dbReference>
<feature type="region of interest" description="Disordered" evidence="4">
    <location>
        <begin position="48"/>
        <end position="116"/>
    </location>
</feature>
<dbReference type="InterPro" id="IPR014756">
    <property type="entry name" value="Ig_E-set"/>
</dbReference>